<feature type="transmembrane region" description="Helical" evidence="1">
    <location>
        <begin position="119"/>
        <end position="137"/>
    </location>
</feature>
<keyword evidence="1" id="KW-1133">Transmembrane helix</keyword>
<proteinExistence type="predicted"/>
<evidence type="ECO:0000313" key="3">
    <source>
        <dbReference type="Proteomes" id="UP001275084"/>
    </source>
</evidence>
<dbReference type="EMBL" id="JAUIQD010000001">
    <property type="protein sequence ID" value="KAK3362777.1"/>
    <property type="molecule type" value="Genomic_DNA"/>
</dbReference>
<keyword evidence="1" id="KW-0472">Membrane</keyword>
<keyword evidence="1" id="KW-0812">Transmembrane</keyword>
<organism evidence="2 3">
    <name type="scientific">Lasiosphaeria hispida</name>
    <dbReference type="NCBI Taxonomy" id="260671"/>
    <lineage>
        <taxon>Eukaryota</taxon>
        <taxon>Fungi</taxon>
        <taxon>Dikarya</taxon>
        <taxon>Ascomycota</taxon>
        <taxon>Pezizomycotina</taxon>
        <taxon>Sordariomycetes</taxon>
        <taxon>Sordariomycetidae</taxon>
        <taxon>Sordariales</taxon>
        <taxon>Lasiosphaeriaceae</taxon>
        <taxon>Lasiosphaeria</taxon>
    </lineage>
</organism>
<reference evidence="2" key="1">
    <citation type="journal article" date="2023" name="Mol. Phylogenet. Evol.">
        <title>Genome-scale phylogeny and comparative genomics of the fungal order Sordariales.</title>
        <authorList>
            <person name="Hensen N."/>
            <person name="Bonometti L."/>
            <person name="Westerberg I."/>
            <person name="Brannstrom I.O."/>
            <person name="Guillou S."/>
            <person name="Cros-Aarteil S."/>
            <person name="Calhoun S."/>
            <person name="Haridas S."/>
            <person name="Kuo A."/>
            <person name="Mondo S."/>
            <person name="Pangilinan J."/>
            <person name="Riley R."/>
            <person name="LaButti K."/>
            <person name="Andreopoulos B."/>
            <person name="Lipzen A."/>
            <person name="Chen C."/>
            <person name="Yan M."/>
            <person name="Daum C."/>
            <person name="Ng V."/>
            <person name="Clum A."/>
            <person name="Steindorff A."/>
            <person name="Ohm R.A."/>
            <person name="Martin F."/>
            <person name="Silar P."/>
            <person name="Natvig D.O."/>
            <person name="Lalanne C."/>
            <person name="Gautier V."/>
            <person name="Ament-Velasquez S.L."/>
            <person name="Kruys A."/>
            <person name="Hutchinson M.I."/>
            <person name="Powell A.J."/>
            <person name="Barry K."/>
            <person name="Miller A.N."/>
            <person name="Grigoriev I.V."/>
            <person name="Debuchy R."/>
            <person name="Gladieux P."/>
            <person name="Hiltunen Thoren M."/>
            <person name="Johannesson H."/>
        </authorList>
    </citation>
    <scope>NUCLEOTIDE SEQUENCE</scope>
    <source>
        <strain evidence="2">CBS 955.72</strain>
    </source>
</reference>
<name>A0AAJ0MJK4_9PEZI</name>
<accession>A0AAJ0MJK4</accession>
<dbReference type="AlphaFoldDB" id="A0AAJ0MJK4"/>
<evidence type="ECO:0000313" key="2">
    <source>
        <dbReference type="EMBL" id="KAK3362777.1"/>
    </source>
</evidence>
<evidence type="ECO:0000256" key="1">
    <source>
        <dbReference type="SAM" id="Phobius"/>
    </source>
</evidence>
<comment type="caution">
    <text evidence="2">The sequence shown here is derived from an EMBL/GenBank/DDBJ whole genome shotgun (WGS) entry which is preliminary data.</text>
</comment>
<reference evidence="2" key="2">
    <citation type="submission" date="2023-06" db="EMBL/GenBank/DDBJ databases">
        <authorList>
            <consortium name="Lawrence Berkeley National Laboratory"/>
            <person name="Haridas S."/>
            <person name="Hensen N."/>
            <person name="Bonometti L."/>
            <person name="Westerberg I."/>
            <person name="Brannstrom I.O."/>
            <person name="Guillou S."/>
            <person name="Cros-Aarteil S."/>
            <person name="Calhoun S."/>
            <person name="Kuo A."/>
            <person name="Mondo S."/>
            <person name="Pangilinan J."/>
            <person name="Riley R."/>
            <person name="Labutti K."/>
            <person name="Andreopoulos B."/>
            <person name="Lipzen A."/>
            <person name="Chen C."/>
            <person name="Yanf M."/>
            <person name="Daum C."/>
            <person name="Ng V."/>
            <person name="Clum A."/>
            <person name="Steindorff A."/>
            <person name="Ohm R."/>
            <person name="Martin F."/>
            <person name="Silar P."/>
            <person name="Natvig D."/>
            <person name="Lalanne C."/>
            <person name="Gautier V."/>
            <person name="Ament-Velasquez S.L."/>
            <person name="Kruys A."/>
            <person name="Hutchinson M.I."/>
            <person name="Powell A.J."/>
            <person name="Barry K."/>
            <person name="Miller A.N."/>
            <person name="Grigoriev I.V."/>
            <person name="Debuchy R."/>
            <person name="Gladieux P."/>
            <person name="Thoren M.H."/>
            <person name="Johannesson H."/>
        </authorList>
    </citation>
    <scope>NUCLEOTIDE SEQUENCE</scope>
    <source>
        <strain evidence="2">CBS 955.72</strain>
    </source>
</reference>
<feature type="transmembrane region" description="Helical" evidence="1">
    <location>
        <begin position="194"/>
        <end position="222"/>
    </location>
</feature>
<sequence length="228" mass="25135">MALSHQGRLRLTWTYPPVSKPMAADNMHLEWKMRGRRYHQSMDGVSSKFLLLSATAPRYPLSVVVVVAVVMRNSLNPSAFPTNRHPLPSFFFAPHGSTVGEEVPCTHPHLLKIGVELELGLVAVAAATPVIRILVFLRRFRHHRTFVAQSVRLVAWTRHRSTETIPTHDPLSQVRTLDAQGLACPPNFQDTKPILFFCLVAGLNVGLGVGGRISVAVVYPVAPAFPLG</sequence>
<feature type="transmembrane region" description="Helical" evidence="1">
    <location>
        <begin position="49"/>
        <end position="71"/>
    </location>
</feature>
<keyword evidence="3" id="KW-1185">Reference proteome</keyword>
<protein>
    <submittedName>
        <fullName evidence="2">Uncharacterized protein</fullName>
    </submittedName>
</protein>
<dbReference type="Proteomes" id="UP001275084">
    <property type="component" value="Unassembled WGS sequence"/>
</dbReference>
<gene>
    <name evidence="2" type="ORF">B0T25DRAFT_16896</name>
</gene>